<dbReference type="EMBL" id="JBBKZV010000019">
    <property type="protein sequence ID" value="MEJ8825081.1"/>
    <property type="molecule type" value="Genomic_DNA"/>
</dbReference>
<sequence>MKQTTAKLQARLKWEAACERLAFALRPPSGAPPDAPDVNSAVKLAQAALEEVRQAFGVADASSDS</sequence>
<dbReference type="RefSeq" id="WP_340366110.1">
    <property type="nucleotide sequence ID" value="NZ_JBBKZV010000019.1"/>
</dbReference>
<proteinExistence type="predicted"/>
<evidence type="ECO:0000313" key="2">
    <source>
        <dbReference type="Proteomes" id="UP001363010"/>
    </source>
</evidence>
<dbReference type="Proteomes" id="UP001363010">
    <property type="component" value="Unassembled WGS sequence"/>
</dbReference>
<protein>
    <recommendedName>
        <fullName evidence="3">HEPN domain-containing protein</fullName>
    </recommendedName>
</protein>
<comment type="caution">
    <text evidence="1">The sequence shown here is derived from an EMBL/GenBank/DDBJ whole genome shotgun (WGS) entry which is preliminary data.</text>
</comment>
<keyword evidence="2" id="KW-1185">Reference proteome</keyword>
<evidence type="ECO:0000313" key="1">
    <source>
        <dbReference type="EMBL" id="MEJ8825081.1"/>
    </source>
</evidence>
<gene>
    <name evidence="1" type="ORF">WKW80_24140</name>
</gene>
<evidence type="ECO:0008006" key="3">
    <source>
        <dbReference type="Google" id="ProtNLM"/>
    </source>
</evidence>
<reference evidence="1 2" key="1">
    <citation type="submission" date="2024-03" db="EMBL/GenBank/DDBJ databases">
        <title>Novel species of the genus Variovorax.</title>
        <authorList>
            <person name="Liu Q."/>
            <person name="Xin Y.-H."/>
        </authorList>
    </citation>
    <scope>NUCLEOTIDE SEQUENCE [LARGE SCALE GENOMIC DNA]</scope>
    <source>
        <strain evidence="1 2">KACC 18501</strain>
    </source>
</reference>
<accession>A0ABU8W723</accession>
<organism evidence="1 2">
    <name type="scientific">Variovorax humicola</name>
    <dbReference type="NCBI Taxonomy" id="1769758"/>
    <lineage>
        <taxon>Bacteria</taxon>
        <taxon>Pseudomonadati</taxon>
        <taxon>Pseudomonadota</taxon>
        <taxon>Betaproteobacteria</taxon>
        <taxon>Burkholderiales</taxon>
        <taxon>Comamonadaceae</taxon>
        <taxon>Variovorax</taxon>
    </lineage>
</organism>
<name>A0ABU8W723_9BURK</name>